<evidence type="ECO:0000313" key="2">
    <source>
        <dbReference type="Proteomes" id="UP000249016"/>
    </source>
</evidence>
<gene>
    <name evidence="1" type="ORF">HMF3257_20360</name>
</gene>
<protein>
    <recommendedName>
        <fullName evidence="3">Outer membrane beta-barrel protein</fullName>
    </recommendedName>
</protein>
<evidence type="ECO:0000313" key="1">
    <source>
        <dbReference type="EMBL" id="RAI75933.1"/>
    </source>
</evidence>
<dbReference type="Proteomes" id="UP000249016">
    <property type="component" value="Unassembled WGS sequence"/>
</dbReference>
<evidence type="ECO:0008006" key="3">
    <source>
        <dbReference type="Google" id="ProtNLM"/>
    </source>
</evidence>
<reference evidence="1 2" key="1">
    <citation type="submission" date="2018-06" db="EMBL/GenBank/DDBJ databases">
        <title>Spirosoma sp. HMF3257 Genome sequencing and assembly.</title>
        <authorList>
            <person name="Kang H."/>
            <person name="Cha I."/>
            <person name="Kim H."/>
            <person name="Kang J."/>
            <person name="Joh K."/>
        </authorList>
    </citation>
    <scope>NUCLEOTIDE SEQUENCE [LARGE SCALE GENOMIC DNA]</scope>
    <source>
        <strain evidence="1 2">HMF3257</strain>
    </source>
</reference>
<dbReference type="OrthoDB" id="963479at2"/>
<sequence>MKQVFVSKTGGAYRGLFLVVLLLLPIAGAGQAIRGGAGFFYGGIGIWPGAATAIQQLSKLAESPGNDQYRMLGAEIYGRRNRWLFGAGASAFINKRVQDAPTQTVIESSASNAHIWIGWIAWHTKRTKLYPIVGPGINSFNVNSTLPGGVPTTYVLDGLATDIGLTIDWLVLKTGSDPNLYAGPMLSIRAGYRLSTASNEWHGDRNGATIVSPVRYSPQGFFLTLGIGGGGFRHP</sequence>
<dbReference type="RefSeq" id="WP_111344878.1">
    <property type="nucleotide sequence ID" value="NZ_QLII01000001.1"/>
</dbReference>
<keyword evidence="2" id="KW-1185">Reference proteome</keyword>
<name>A0A327NMA6_9BACT</name>
<accession>A0A327NMA6</accession>
<comment type="caution">
    <text evidence="1">The sequence shown here is derived from an EMBL/GenBank/DDBJ whole genome shotgun (WGS) entry which is preliminary data.</text>
</comment>
<proteinExistence type="predicted"/>
<dbReference type="AlphaFoldDB" id="A0A327NMA6"/>
<organism evidence="1 2">
    <name type="scientific">Spirosoma telluris</name>
    <dbReference type="NCBI Taxonomy" id="2183553"/>
    <lineage>
        <taxon>Bacteria</taxon>
        <taxon>Pseudomonadati</taxon>
        <taxon>Bacteroidota</taxon>
        <taxon>Cytophagia</taxon>
        <taxon>Cytophagales</taxon>
        <taxon>Cytophagaceae</taxon>
        <taxon>Spirosoma</taxon>
    </lineage>
</organism>
<dbReference type="EMBL" id="QLII01000001">
    <property type="protein sequence ID" value="RAI75933.1"/>
    <property type="molecule type" value="Genomic_DNA"/>
</dbReference>